<dbReference type="Proteomes" id="UP000041254">
    <property type="component" value="Unassembled WGS sequence"/>
</dbReference>
<feature type="transmembrane region" description="Helical" evidence="11">
    <location>
        <begin position="362"/>
        <end position="388"/>
    </location>
</feature>
<evidence type="ECO:0000256" key="3">
    <source>
        <dbReference type="ARBA" id="ARBA00022692"/>
    </source>
</evidence>
<feature type="transmembrane region" description="Helical" evidence="11">
    <location>
        <begin position="201"/>
        <end position="222"/>
    </location>
</feature>
<evidence type="ECO:0000313" key="14">
    <source>
        <dbReference type="Proteomes" id="UP000041254"/>
    </source>
</evidence>
<gene>
    <name evidence="13" type="ORF">Vbra_10222</name>
</gene>
<feature type="transmembrane region" description="Helical" evidence="11">
    <location>
        <begin position="297"/>
        <end position="313"/>
    </location>
</feature>
<organism evidence="13 14">
    <name type="scientific">Vitrella brassicaformis (strain CCMP3155)</name>
    <dbReference type="NCBI Taxonomy" id="1169540"/>
    <lineage>
        <taxon>Eukaryota</taxon>
        <taxon>Sar</taxon>
        <taxon>Alveolata</taxon>
        <taxon>Colpodellida</taxon>
        <taxon>Vitrellaceae</taxon>
        <taxon>Vitrella</taxon>
    </lineage>
</organism>
<dbReference type="EMBL" id="CDMY01000768">
    <property type="protein sequence ID" value="CEM32871.1"/>
    <property type="molecule type" value="Genomic_DNA"/>
</dbReference>
<dbReference type="AlphaFoldDB" id="A0A0G4GQZ5"/>
<sequence>MSVGTLSGAASATQHPLQPPPVDAPATSSAINEAEDVASYVSVLLTGALFLCIYLAVLIRRGTIRHLPESAASILVGFATGVLVRLLHLTKLQSLLRFDPEVFFYVLLPPIIFEAAFSLEHHLFWQHIDGVLALCVIGTFVSAVVVGYGLYWLSPLVGIMGDESSRLYLCLIFGALISAIDPVATLSIFDKFPSCPADLYSLMFGESVLNDAVCLVLFHGFLKMYQRGGTKGTSLGGVVLSFLEVSWGSLLIGLVLGGLVSALFKNHQQLKRHPEFEVALTFFSAYLSYGLAELYDFSGITALFFCGVMLAHYNKRNLSERSRISSDVTFKTLAVVAETAAFAYLGFVAADSIGFYDWNAAFIAVSLVLCVVGRAAHVFPISAALNACRPREQRISINKQVFLFVGGLRGAICFALALNVPCDINANTGEIEATCKHDKDVIVTSTIVLIVATTIGLGSILEPIAVSLKVISPHDSPLPLPPHGNGTDDGPDVPVDGPQPPPLLNGGQADTYLPLQEIRWGAHHADSDAQLPLIGSRQQHGDDDVEVHPMLPPTVPLELLPSPVISYVASSSQHGASPDRMIHRPPSSPLAAHMTTTSTAESALPPSIFVPRPECNRLRDTEASGEHAHAAVPVTRSVPLPNHSPFGNGHDLPTPYLLPGVQHDHTHTPERLPVDHEATDGRRCAWRWSDGDRGMPSSPLSEGRGDRTGRAGGGGAGGRLQHHINDTRRRHDDGEAGLPPWKDIVKDTAGYLGEFVSDFLRSPSKTPARGAAREDPDDGLGRLGRGAGGCEASRGADDAI</sequence>
<protein>
    <recommendedName>
        <fullName evidence="9">Sodium/hydrogen exchanger</fullName>
    </recommendedName>
</protein>
<evidence type="ECO:0000256" key="6">
    <source>
        <dbReference type="ARBA" id="ARBA00023065"/>
    </source>
</evidence>
<feature type="compositionally biased region" description="Polar residues" evidence="10">
    <location>
        <begin position="1"/>
        <end position="16"/>
    </location>
</feature>
<feature type="transmembrane region" description="Helical" evidence="11">
    <location>
        <begin position="333"/>
        <end position="356"/>
    </location>
</feature>
<dbReference type="PhylomeDB" id="A0A0G4GQZ5"/>
<keyword evidence="3 9" id="KW-0812">Transmembrane</keyword>
<dbReference type="VEuPathDB" id="CryptoDB:Vbra_10222"/>
<evidence type="ECO:0000313" key="13">
    <source>
        <dbReference type="EMBL" id="CEM32871.1"/>
    </source>
</evidence>
<keyword evidence="8 9" id="KW-0739">Sodium transport</keyword>
<dbReference type="InParanoid" id="A0A0G4GQZ5"/>
<proteinExistence type="inferred from homology"/>
<keyword evidence="4 11" id="KW-1133">Transmembrane helix</keyword>
<keyword evidence="6 9" id="KW-0406">Ion transport</keyword>
<dbReference type="OrthoDB" id="196264at2759"/>
<comment type="similarity">
    <text evidence="9">Belongs to the monovalent cation:proton antiporter 1 (CPA1) transporter (TC 2.A.36) family.</text>
</comment>
<keyword evidence="5" id="KW-0915">Sodium</keyword>
<keyword evidence="14" id="KW-1185">Reference proteome</keyword>
<feature type="transmembrane region" description="Helical" evidence="11">
    <location>
        <begin position="71"/>
        <end position="90"/>
    </location>
</feature>
<name>A0A0G4GQZ5_VITBC</name>
<evidence type="ECO:0000256" key="10">
    <source>
        <dbReference type="SAM" id="MobiDB-lite"/>
    </source>
</evidence>
<feature type="transmembrane region" description="Helical" evidence="11">
    <location>
        <begin position="37"/>
        <end position="59"/>
    </location>
</feature>
<dbReference type="GO" id="GO:0005886">
    <property type="term" value="C:plasma membrane"/>
    <property type="evidence" value="ECO:0007669"/>
    <property type="project" value="TreeGrafter"/>
</dbReference>
<dbReference type="GO" id="GO:0051453">
    <property type="term" value="P:regulation of intracellular pH"/>
    <property type="evidence" value="ECO:0007669"/>
    <property type="project" value="TreeGrafter"/>
</dbReference>
<evidence type="ECO:0000256" key="4">
    <source>
        <dbReference type="ARBA" id="ARBA00022989"/>
    </source>
</evidence>
<dbReference type="InterPro" id="IPR018422">
    <property type="entry name" value="Cation/H_exchanger_CPA1"/>
</dbReference>
<dbReference type="STRING" id="1169540.A0A0G4GQZ5"/>
<dbReference type="PRINTS" id="PR01084">
    <property type="entry name" value="NAHEXCHNGR"/>
</dbReference>
<evidence type="ECO:0000256" key="2">
    <source>
        <dbReference type="ARBA" id="ARBA00022448"/>
    </source>
</evidence>
<dbReference type="NCBIfam" id="TIGR00840">
    <property type="entry name" value="b_cpa1"/>
    <property type="match status" value="1"/>
</dbReference>
<evidence type="ECO:0000256" key="9">
    <source>
        <dbReference type="RuleBase" id="RU003722"/>
    </source>
</evidence>
<reference evidence="13 14" key="1">
    <citation type="submission" date="2014-11" db="EMBL/GenBank/DDBJ databases">
        <authorList>
            <person name="Zhu J."/>
            <person name="Qi W."/>
            <person name="Song R."/>
        </authorList>
    </citation>
    <scope>NUCLEOTIDE SEQUENCE [LARGE SCALE GENOMIC DNA]</scope>
</reference>
<evidence type="ECO:0000256" key="5">
    <source>
        <dbReference type="ARBA" id="ARBA00023053"/>
    </source>
</evidence>
<feature type="transmembrane region" description="Helical" evidence="11">
    <location>
        <begin position="166"/>
        <end position="189"/>
    </location>
</feature>
<keyword evidence="9" id="KW-0050">Antiport</keyword>
<feature type="region of interest" description="Disordered" evidence="10">
    <location>
        <begin position="759"/>
        <end position="800"/>
    </location>
</feature>
<accession>A0A0G4GQZ5</accession>
<dbReference type="InterPro" id="IPR006153">
    <property type="entry name" value="Cation/H_exchanger_TM"/>
</dbReference>
<feature type="region of interest" description="Disordered" evidence="10">
    <location>
        <begin position="1"/>
        <end position="27"/>
    </location>
</feature>
<keyword evidence="2 9" id="KW-0813">Transport</keyword>
<feature type="region of interest" description="Disordered" evidence="10">
    <location>
        <begin position="477"/>
        <end position="500"/>
    </location>
</feature>
<feature type="transmembrane region" description="Helical" evidence="11">
    <location>
        <begin position="242"/>
        <end position="264"/>
    </location>
</feature>
<dbReference type="InterPro" id="IPR004709">
    <property type="entry name" value="NaH_exchanger"/>
</dbReference>
<dbReference type="Gene3D" id="6.10.140.1330">
    <property type="match status" value="1"/>
</dbReference>
<evidence type="ECO:0000256" key="11">
    <source>
        <dbReference type="SAM" id="Phobius"/>
    </source>
</evidence>
<keyword evidence="7 11" id="KW-0472">Membrane</keyword>
<comment type="subcellular location">
    <subcellularLocation>
        <location evidence="1">Membrane</location>
        <topology evidence="1">Multi-pass membrane protein</topology>
    </subcellularLocation>
</comment>
<evidence type="ECO:0000256" key="1">
    <source>
        <dbReference type="ARBA" id="ARBA00004141"/>
    </source>
</evidence>
<evidence type="ECO:0000256" key="8">
    <source>
        <dbReference type="ARBA" id="ARBA00023201"/>
    </source>
</evidence>
<feature type="domain" description="Cation/H+ exchanger transmembrane" evidence="12">
    <location>
        <begin position="54"/>
        <end position="465"/>
    </location>
</feature>
<dbReference type="Pfam" id="PF00999">
    <property type="entry name" value="Na_H_Exchanger"/>
    <property type="match status" value="1"/>
</dbReference>
<feature type="transmembrane region" description="Helical" evidence="11">
    <location>
        <begin position="400"/>
        <end position="421"/>
    </location>
</feature>
<feature type="region of interest" description="Disordered" evidence="10">
    <location>
        <begin position="686"/>
        <end position="740"/>
    </location>
</feature>
<evidence type="ECO:0000256" key="7">
    <source>
        <dbReference type="ARBA" id="ARBA00023136"/>
    </source>
</evidence>
<dbReference type="GO" id="GO:0015386">
    <property type="term" value="F:potassium:proton antiporter activity"/>
    <property type="evidence" value="ECO:0007669"/>
    <property type="project" value="TreeGrafter"/>
</dbReference>
<feature type="transmembrane region" description="Helical" evidence="11">
    <location>
        <begin position="131"/>
        <end position="154"/>
    </location>
</feature>
<dbReference type="PANTHER" id="PTHR10110">
    <property type="entry name" value="SODIUM/HYDROGEN EXCHANGER"/>
    <property type="match status" value="1"/>
</dbReference>
<feature type="compositionally biased region" description="Basic and acidic residues" evidence="10">
    <location>
        <begin position="723"/>
        <end position="734"/>
    </location>
</feature>
<dbReference type="PANTHER" id="PTHR10110:SF187">
    <property type="entry name" value="SODIUM_HYDROGEN EXCHANGER"/>
    <property type="match status" value="1"/>
</dbReference>
<evidence type="ECO:0000259" key="12">
    <source>
        <dbReference type="Pfam" id="PF00999"/>
    </source>
</evidence>
<dbReference type="GO" id="GO:0015385">
    <property type="term" value="F:sodium:proton antiporter activity"/>
    <property type="evidence" value="ECO:0007669"/>
    <property type="project" value="InterPro"/>
</dbReference>
<dbReference type="GO" id="GO:0098719">
    <property type="term" value="P:sodium ion import across plasma membrane"/>
    <property type="evidence" value="ECO:0007669"/>
    <property type="project" value="TreeGrafter"/>
</dbReference>